<protein>
    <recommendedName>
        <fullName evidence="1">DUF2268 domain-containing protein</fullName>
    </recommendedName>
</protein>
<proteinExistence type="predicted"/>
<sequence length="283" mass="32408">MDQIKIVNYADKFLTFYETAIKENADSERRWELWNKHYGFAAVPPGEQGRAIARKLLEEAWPKYPSIIERIKNWDPKVEEIQNVLIEVKETLGYTDSISLGVLYYVGGLERNAFVAPGEGGQIFVCLPIEEDDVDIILAHELTHIVHAKKANHTPNWERNIASTILMEGLAIHVSQLLVPGRPVKEYIEHKPNWLQQCYSKKRSIIEGIFNHLSESDSDAVYRFTMGEGTTGIDREAYFAGWELVDFAMKNGHTLSEIAEIEEKDAPVFVEKLILKYLEEMLV</sequence>
<dbReference type="Pfam" id="PF10026">
    <property type="entry name" value="DUF2268"/>
    <property type="match status" value="1"/>
</dbReference>
<name>A0ABN0W9H1_9BACI</name>
<comment type="caution">
    <text evidence="2">The sequence shown here is derived from an EMBL/GenBank/DDBJ whole genome shotgun (WGS) entry which is preliminary data.</text>
</comment>
<evidence type="ECO:0000259" key="1">
    <source>
        <dbReference type="Pfam" id="PF10026"/>
    </source>
</evidence>
<accession>A0ABN0W9H1</accession>
<dbReference type="EMBL" id="BAAADJ010000021">
    <property type="protein sequence ID" value="GAA0329914.1"/>
    <property type="molecule type" value="Genomic_DNA"/>
</dbReference>
<evidence type="ECO:0000313" key="3">
    <source>
        <dbReference type="Proteomes" id="UP001500782"/>
    </source>
</evidence>
<gene>
    <name evidence="2" type="ORF">GCM10008967_20500</name>
</gene>
<feature type="domain" description="DUF2268" evidence="1">
    <location>
        <begin position="121"/>
        <end position="262"/>
    </location>
</feature>
<keyword evidence="3" id="KW-1185">Reference proteome</keyword>
<reference evidence="2 3" key="1">
    <citation type="journal article" date="2019" name="Int. J. Syst. Evol. Microbiol.">
        <title>The Global Catalogue of Microorganisms (GCM) 10K type strain sequencing project: providing services to taxonomists for standard genome sequencing and annotation.</title>
        <authorList>
            <consortium name="The Broad Institute Genomics Platform"/>
            <consortium name="The Broad Institute Genome Sequencing Center for Infectious Disease"/>
            <person name="Wu L."/>
            <person name="Ma J."/>
        </authorList>
    </citation>
    <scope>NUCLEOTIDE SEQUENCE [LARGE SCALE GENOMIC DNA]</scope>
    <source>
        <strain evidence="2 3">JCM 9731</strain>
    </source>
</reference>
<organism evidence="2 3">
    <name type="scientific">Bacillus carboniphilus</name>
    <dbReference type="NCBI Taxonomy" id="86663"/>
    <lineage>
        <taxon>Bacteria</taxon>
        <taxon>Bacillati</taxon>
        <taxon>Bacillota</taxon>
        <taxon>Bacilli</taxon>
        <taxon>Bacillales</taxon>
        <taxon>Bacillaceae</taxon>
        <taxon>Bacillus</taxon>
    </lineage>
</organism>
<evidence type="ECO:0000313" key="2">
    <source>
        <dbReference type="EMBL" id="GAA0329914.1"/>
    </source>
</evidence>
<dbReference type="InterPro" id="IPR018728">
    <property type="entry name" value="DUF2268"/>
</dbReference>
<dbReference type="RefSeq" id="WP_343798751.1">
    <property type="nucleotide sequence ID" value="NZ_BAAADJ010000021.1"/>
</dbReference>
<dbReference type="Proteomes" id="UP001500782">
    <property type="component" value="Unassembled WGS sequence"/>
</dbReference>